<evidence type="ECO:0000313" key="2">
    <source>
        <dbReference type="EMBL" id="KAJ6825163.1"/>
    </source>
</evidence>
<reference evidence="2" key="1">
    <citation type="journal article" date="2023" name="GigaByte">
        <title>Genome assembly of the bearded iris, Iris pallida Lam.</title>
        <authorList>
            <person name="Bruccoleri R.E."/>
            <person name="Oakeley E.J."/>
            <person name="Faust A.M.E."/>
            <person name="Altorfer M."/>
            <person name="Dessus-Babus S."/>
            <person name="Burckhardt D."/>
            <person name="Oertli M."/>
            <person name="Naumann U."/>
            <person name="Petersen F."/>
            <person name="Wong J."/>
        </authorList>
    </citation>
    <scope>NUCLEOTIDE SEQUENCE</scope>
    <source>
        <strain evidence="2">GSM-AAB239-AS_SAM_17_03QT</strain>
    </source>
</reference>
<accession>A0AAX6G9L9</accession>
<comment type="caution">
    <text evidence="2">The sequence shown here is derived from an EMBL/GenBank/DDBJ whole genome shotgun (WGS) entry which is preliminary data.</text>
</comment>
<proteinExistence type="predicted"/>
<name>A0AAX6G9L9_IRIPA</name>
<protein>
    <submittedName>
        <fullName evidence="2">Citrate synthase 4, mitochondrial</fullName>
    </submittedName>
</protein>
<dbReference type="EMBL" id="JANAVB010021796">
    <property type="protein sequence ID" value="KAJ6825163.1"/>
    <property type="molecule type" value="Genomic_DNA"/>
</dbReference>
<dbReference type="AlphaFoldDB" id="A0AAX6G9L9"/>
<reference evidence="2" key="2">
    <citation type="submission" date="2023-04" db="EMBL/GenBank/DDBJ databases">
        <authorList>
            <person name="Bruccoleri R.E."/>
            <person name="Oakeley E.J."/>
            <person name="Faust A.-M."/>
            <person name="Dessus-Babus S."/>
            <person name="Altorfer M."/>
            <person name="Burckhardt D."/>
            <person name="Oertli M."/>
            <person name="Naumann U."/>
            <person name="Petersen F."/>
            <person name="Wong J."/>
        </authorList>
    </citation>
    <scope>NUCLEOTIDE SEQUENCE</scope>
    <source>
        <strain evidence="2">GSM-AAB239-AS_SAM_17_03QT</strain>
        <tissue evidence="2">Leaf</tissue>
    </source>
</reference>
<gene>
    <name evidence="2" type="ORF">M6B38_378860</name>
</gene>
<sequence>MAQIGPVAAGMLVGPCNVAGTVETSSTTAAEVEPTGSATVVDGSMLVATTTVRRTAVDCSCSKVAEESTVAESTSTTRSQRAEVASGTAGTADSSRMERRIVENNHSPELAALAVPVAPWPEYNKENRLLPLISSQILLRVIDQIY</sequence>
<evidence type="ECO:0000313" key="3">
    <source>
        <dbReference type="Proteomes" id="UP001140949"/>
    </source>
</evidence>
<keyword evidence="3" id="KW-1185">Reference proteome</keyword>
<feature type="compositionally biased region" description="Low complexity" evidence="1">
    <location>
        <begin position="67"/>
        <end position="77"/>
    </location>
</feature>
<feature type="region of interest" description="Disordered" evidence="1">
    <location>
        <begin position="67"/>
        <end position="95"/>
    </location>
</feature>
<organism evidence="2 3">
    <name type="scientific">Iris pallida</name>
    <name type="common">Sweet iris</name>
    <dbReference type="NCBI Taxonomy" id="29817"/>
    <lineage>
        <taxon>Eukaryota</taxon>
        <taxon>Viridiplantae</taxon>
        <taxon>Streptophyta</taxon>
        <taxon>Embryophyta</taxon>
        <taxon>Tracheophyta</taxon>
        <taxon>Spermatophyta</taxon>
        <taxon>Magnoliopsida</taxon>
        <taxon>Liliopsida</taxon>
        <taxon>Asparagales</taxon>
        <taxon>Iridaceae</taxon>
        <taxon>Iridoideae</taxon>
        <taxon>Irideae</taxon>
        <taxon>Iris</taxon>
    </lineage>
</organism>
<dbReference type="Proteomes" id="UP001140949">
    <property type="component" value="Unassembled WGS sequence"/>
</dbReference>
<evidence type="ECO:0000256" key="1">
    <source>
        <dbReference type="SAM" id="MobiDB-lite"/>
    </source>
</evidence>